<keyword evidence="1" id="KW-1133">Transmembrane helix</keyword>
<dbReference type="InParanoid" id="M1ZF13"/>
<dbReference type="EMBL" id="CAQJ01000108">
    <property type="protein sequence ID" value="CCQ92194.1"/>
    <property type="molecule type" value="Genomic_DNA"/>
</dbReference>
<accession>M1ZF13</accession>
<dbReference type="Proteomes" id="UP000011704">
    <property type="component" value="Unassembled WGS sequence"/>
</dbReference>
<comment type="caution">
    <text evidence="2">The sequence shown here is derived from an EMBL/GenBank/DDBJ whole genome shotgun (WGS) entry which is preliminary data.</text>
</comment>
<dbReference type="STRING" id="1266370.NITGR_980069"/>
<organism evidence="2 3">
    <name type="scientific">Nitrospina gracilis (strain 3/211)</name>
    <dbReference type="NCBI Taxonomy" id="1266370"/>
    <lineage>
        <taxon>Bacteria</taxon>
        <taxon>Pseudomonadati</taxon>
        <taxon>Nitrospinota/Tectimicrobiota group</taxon>
        <taxon>Nitrospinota</taxon>
        <taxon>Nitrospinia</taxon>
        <taxon>Nitrospinales</taxon>
        <taxon>Nitrospinaceae</taxon>
        <taxon>Nitrospina</taxon>
    </lineage>
</organism>
<evidence type="ECO:0000313" key="3">
    <source>
        <dbReference type="Proteomes" id="UP000011704"/>
    </source>
</evidence>
<sequence length="45" mass="5774">MGNRFRERNRELQDAGERYKVHWFRKVLVWLLIIGFWILFYWSRS</sequence>
<proteinExistence type="predicted"/>
<dbReference type="AlphaFoldDB" id="M1ZF13"/>
<keyword evidence="1" id="KW-0472">Membrane</keyword>
<feature type="transmembrane region" description="Helical" evidence="1">
    <location>
        <begin position="27"/>
        <end position="43"/>
    </location>
</feature>
<keyword evidence="1" id="KW-0812">Transmembrane</keyword>
<dbReference type="RefSeq" id="WP_005011844.1">
    <property type="nucleotide sequence ID" value="NZ_HG422173.1"/>
</dbReference>
<protein>
    <submittedName>
        <fullName evidence="2">Uncharacterized protein</fullName>
    </submittedName>
</protein>
<evidence type="ECO:0000313" key="2">
    <source>
        <dbReference type="EMBL" id="CCQ92194.1"/>
    </source>
</evidence>
<name>M1ZF13_NITG3</name>
<reference evidence="2 3" key="1">
    <citation type="journal article" date="2013" name="Front. Microbiol.">
        <title>The genome of Nitrospina gracilis illuminates the metabolism and evolution of the major marine nitrite oxidizer.</title>
        <authorList>
            <person name="Luecker S."/>
            <person name="Nowka B."/>
            <person name="Rattei T."/>
            <person name="Spieck E."/>
            <person name="and Daims H."/>
        </authorList>
    </citation>
    <scope>NUCLEOTIDE SEQUENCE [LARGE SCALE GENOMIC DNA]</scope>
    <source>
        <strain evidence="2 3">3/211</strain>
    </source>
</reference>
<dbReference type="HOGENOM" id="CLU_3202553_0_0_0"/>
<gene>
    <name evidence="2" type="ORF">NITGR_980069</name>
</gene>
<evidence type="ECO:0000256" key="1">
    <source>
        <dbReference type="SAM" id="Phobius"/>
    </source>
</evidence>
<keyword evidence="3" id="KW-1185">Reference proteome</keyword>